<accession>A0A564YX11</accession>
<protein>
    <recommendedName>
        <fullName evidence="4">SH3_10 domain-containing protein</fullName>
    </recommendedName>
</protein>
<keyword evidence="3" id="KW-1185">Reference proteome</keyword>
<dbReference type="Proteomes" id="UP000321570">
    <property type="component" value="Unassembled WGS sequence"/>
</dbReference>
<proteinExistence type="predicted"/>
<feature type="region of interest" description="Disordered" evidence="1">
    <location>
        <begin position="594"/>
        <end position="622"/>
    </location>
</feature>
<evidence type="ECO:0000313" key="3">
    <source>
        <dbReference type="Proteomes" id="UP000321570"/>
    </source>
</evidence>
<feature type="compositionally biased region" description="Basic residues" evidence="1">
    <location>
        <begin position="511"/>
        <end position="521"/>
    </location>
</feature>
<evidence type="ECO:0000256" key="1">
    <source>
        <dbReference type="SAM" id="MobiDB-lite"/>
    </source>
</evidence>
<evidence type="ECO:0000313" key="2">
    <source>
        <dbReference type="EMBL" id="VUZ51243.1"/>
    </source>
</evidence>
<reference evidence="2 3" key="1">
    <citation type="submission" date="2019-07" db="EMBL/GenBank/DDBJ databases">
        <authorList>
            <person name="Jastrzebski P J."/>
            <person name="Paukszto L."/>
            <person name="Jastrzebski P J."/>
        </authorList>
    </citation>
    <scope>NUCLEOTIDE SEQUENCE [LARGE SCALE GENOMIC DNA]</scope>
    <source>
        <strain evidence="2 3">WMS-il1</strain>
    </source>
</reference>
<dbReference type="EMBL" id="CABIJS010000432">
    <property type="protein sequence ID" value="VUZ51243.1"/>
    <property type="molecule type" value="Genomic_DNA"/>
</dbReference>
<dbReference type="AlphaFoldDB" id="A0A564YX11"/>
<evidence type="ECO:0008006" key="4">
    <source>
        <dbReference type="Google" id="ProtNLM"/>
    </source>
</evidence>
<feature type="compositionally biased region" description="Polar residues" evidence="1">
    <location>
        <begin position="606"/>
        <end position="617"/>
    </location>
</feature>
<name>A0A564YX11_HYMDI</name>
<gene>
    <name evidence="2" type="ORF">WMSIL1_LOCUS10027</name>
</gene>
<feature type="region of interest" description="Disordered" evidence="1">
    <location>
        <begin position="498"/>
        <end position="521"/>
    </location>
</feature>
<sequence>MEEKSAKECGNSDGNVNLFRDANRQQSFFKQLFGHYRQNNYDYQEKSLRETQTRIENNIEILDYLRGISCLERDFVHLADKVIKTSLLLSHDCRKVNREALNSEQITEEVDNSWHHISHLGNILLSHVKHAKRYHLFYLEIENIERKLDGIESHLDGLVTVQTPTEQNVNALTSDIHQILESLVQAFSGWQRLSQKVQLVSPLHRRMPLSRGLHSGVLLTSISLPPLNGKPGQLLRSGTRIQLRANRPADLLHREWFLVDHDGLVMASIPAAFVWLESPEQSPERLLKTDDTLKSVGSLRRSRSAFEAPTNVNNLEMTEDLRKKIFRVWQKACSKYDQILREMSISLLKDCENDSKKSLNTEETARVDKALRKITELVGIVEYKDEDGTEKLVQLLDKAKAKLSDQGEKSKGVSVDVNSADSVVEAIDVFEEMVGCYQRNASIKTPDIAISKDEIEKDLLDISERAYITPKISVESTQLQSAQPIIYAEPENVVIPKKRSSKTPDFSKSPKMTRRKLRHRSLTLDAKDDDFSCPYSPTSSCENLQHSVSLVSRHSKEEKPTLEGQSLSRGRKRDKFYSILPFLLRRHGQSRKKKFSKFSDEGESGFSDNDTSHTCSRNPKRATELPVESLSLGRVSYVKNSDMVKPRRTPLSYSSCAMVDSTDGNTTPFEDSTLKREHSKKIRPVLYSTACQNGVCGNSEFTETEPAIYEEQIVQKIGKKMQVGRSFTAEQPSEIAKFETQEDEITRTESTHVYANIDTNRIYPIRQTVPGNSLYDIGVQADLPNRLRGLRCRLEFERPGVELGEKNQLSCEAFKGAFDNVNFENIEAGRDLKTLSFRVAFNNRSPRSSTL</sequence>
<feature type="region of interest" description="Disordered" evidence="1">
    <location>
        <begin position="550"/>
        <end position="569"/>
    </location>
</feature>
<organism evidence="2 3">
    <name type="scientific">Hymenolepis diminuta</name>
    <name type="common">Rat tapeworm</name>
    <dbReference type="NCBI Taxonomy" id="6216"/>
    <lineage>
        <taxon>Eukaryota</taxon>
        <taxon>Metazoa</taxon>
        <taxon>Spiralia</taxon>
        <taxon>Lophotrochozoa</taxon>
        <taxon>Platyhelminthes</taxon>
        <taxon>Cestoda</taxon>
        <taxon>Eucestoda</taxon>
        <taxon>Cyclophyllidea</taxon>
        <taxon>Hymenolepididae</taxon>
        <taxon>Hymenolepis</taxon>
    </lineage>
</organism>